<comment type="caution">
    <text evidence="1">The sequence shown here is derived from an EMBL/GenBank/DDBJ whole genome shotgun (WGS) entry which is preliminary data.</text>
</comment>
<dbReference type="AlphaFoldDB" id="A0A4Z1HY23"/>
<evidence type="ECO:0000313" key="2">
    <source>
        <dbReference type="Proteomes" id="UP000297527"/>
    </source>
</evidence>
<reference evidence="1 2" key="1">
    <citation type="submission" date="2017-12" db="EMBL/GenBank/DDBJ databases">
        <title>Comparative genomics of Botrytis spp.</title>
        <authorList>
            <person name="Valero-Jimenez C.A."/>
            <person name="Tapia P."/>
            <person name="Veloso J."/>
            <person name="Silva-Moreno E."/>
            <person name="Staats M."/>
            <person name="Valdes J.H."/>
            <person name="Van Kan J.A.L."/>
        </authorList>
    </citation>
    <scope>NUCLEOTIDE SEQUENCE [LARGE SCALE GENOMIC DNA]</scope>
    <source>
        <strain evidence="1 2">MUCL11595</strain>
    </source>
</reference>
<organism evidence="1 2">
    <name type="scientific">Botryotinia convoluta</name>
    <dbReference type="NCBI Taxonomy" id="54673"/>
    <lineage>
        <taxon>Eukaryota</taxon>
        <taxon>Fungi</taxon>
        <taxon>Dikarya</taxon>
        <taxon>Ascomycota</taxon>
        <taxon>Pezizomycotina</taxon>
        <taxon>Leotiomycetes</taxon>
        <taxon>Helotiales</taxon>
        <taxon>Sclerotiniaceae</taxon>
        <taxon>Botryotinia</taxon>
    </lineage>
</organism>
<evidence type="ECO:0000313" key="1">
    <source>
        <dbReference type="EMBL" id="TGO51340.1"/>
    </source>
</evidence>
<protein>
    <submittedName>
        <fullName evidence="1">Uncharacterized protein</fullName>
    </submittedName>
</protein>
<dbReference type="Proteomes" id="UP000297527">
    <property type="component" value="Unassembled WGS sequence"/>
</dbReference>
<proteinExistence type="predicted"/>
<gene>
    <name evidence="1" type="ORF">BCON_0163g00210</name>
</gene>
<dbReference type="EMBL" id="PQXN01000163">
    <property type="protein sequence ID" value="TGO51340.1"/>
    <property type="molecule type" value="Genomic_DNA"/>
</dbReference>
<name>A0A4Z1HY23_9HELO</name>
<keyword evidence="2" id="KW-1185">Reference proteome</keyword>
<sequence>MIESIGWETGLVGFKRREERNLKSHDLHSSVPVLRQSIVSREIGKIIREDPSLENDNIIIHWY</sequence>
<accession>A0A4Z1HY23</accession>